<proteinExistence type="predicted"/>
<dbReference type="GO" id="GO:1903311">
    <property type="term" value="P:regulation of mRNA metabolic process"/>
    <property type="evidence" value="ECO:0007669"/>
    <property type="project" value="UniProtKB-ARBA"/>
</dbReference>
<gene>
    <name evidence="5" type="ORF">L5515_001946</name>
</gene>
<dbReference type="SMART" id="SM00322">
    <property type="entry name" value="KH"/>
    <property type="match status" value="1"/>
</dbReference>
<keyword evidence="1 2" id="KW-0694">RNA-binding</keyword>
<reference evidence="5 6" key="1">
    <citation type="submission" date="2022-04" db="EMBL/GenBank/DDBJ databases">
        <title>Chromosome-level reference genomes for two strains of Caenorhabditis briggsae: an improved platform for comparative genomics.</title>
        <authorList>
            <person name="Stevens L."/>
            <person name="Andersen E."/>
        </authorList>
    </citation>
    <scope>NUCLEOTIDE SEQUENCE [LARGE SCALE GENOMIC DNA]</scope>
    <source>
        <strain evidence="5">VX34</strain>
        <tissue evidence="5">Whole-organism</tissue>
    </source>
</reference>
<feature type="compositionally biased region" description="Polar residues" evidence="3">
    <location>
        <begin position="125"/>
        <end position="148"/>
    </location>
</feature>
<feature type="compositionally biased region" description="Low complexity" evidence="3">
    <location>
        <begin position="94"/>
        <end position="106"/>
    </location>
</feature>
<dbReference type="EMBL" id="CP092620">
    <property type="protein sequence ID" value="UMM13898.1"/>
    <property type="molecule type" value="Genomic_DNA"/>
</dbReference>
<evidence type="ECO:0000313" key="6">
    <source>
        <dbReference type="Proteomes" id="UP000829354"/>
    </source>
</evidence>
<evidence type="ECO:0000256" key="2">
    <source>
        <dbReference type="PROSITE-ProRule" id="PRU00117"/>
    </source>
</evidence>
<evidence type="ECO:0000256" key="3">
    <source>
        <dbReference type="SAM" id="MobiDB-lite"/>
    </source>
</evidence>
<dbReference type="GO" id="GO:0043186">
    <property type="term" value="C:P granule"/>
    <property type="evidence" value="ECO:0007669"/>
    <property type="project" value="UniProtKB-ARBA"/>
</dbReference>
<name>A0AAE9J478_CAEBR</name>
<dbReference type="Gene3D" id="3.30.1370.10">
    <property type="entry name" value="K Homology domain, type 1"/>
    <property type="match status" value="1"/>
</dbReference>
<dbReference type="Pfam" id="PF22675">
    <property type="entry name" value="KH-I_KHDC4-BBP"/>
    <property type="match status" value="1"/>
</dbReference>
<evidence type="ECO:0000259" key="4">
    <source>
        <dbReference type="SMART" id="SM00322"/>
    </source>
</evidence>
<protein>
    <recommendedName>
        <fullName evidence="4">K Homology domain-containing protein</fullName>
    </recommendedName>
</protein>
<keyword evidence="6" id="KW-1185">Reference proteome</keyword>
<feature type="region of interest" description="Disordered" evidence="3">
    <location>
        <begin position="28"/>
        <end position="62"/>
    </location>
</feature>
<feature type="compositionally biased region" description="Polar residues" evidence="3">
    <location>
        <begin position="76"/>
        <end position="86"/>
    </location>
</feature>
<dbReference type="InterPro" id="IPR004087">
    <property type="entry name" value="KH_dom"/>
</dbReference>
<dbReference type="InterPro" id="IPR032377">
    <property type="entry name" value="STAR_dimer"/>
</dbReference>
<sequence>MLSTMVHHFDPNGFVKDDWKSGDATTAEPLVATSSSSTTSSESHVTTASTSAPTSPILAPPPITLQDVMTHASTDHLTPNVVTPSDASEDQTHLNLESSSSLTSLVIPPPPNDSGHEFIGPSSGPPQVTITPSPASHQPGSTNGISTSQQQQYSVEYLSQLLKDKKQLAAFPNVFHHLERLADDEISKVRVALFQFEFTKDNVTLPDAEGDITVHTEKVFVPAKEHPDYNFVGRILGPRGMTAKQLEQETGCKIMVRGRGSMRDKKKEELNRGKPNWEHLSEELHVLIQCEDTANRAKVKLLRAMDEVKKLLVPAPEGEDELKRKQLMELAIINGTYRSGADQSALAAAQLAAVKQQPLVALQAAALQRGVLPMMAANGISRSPTMAVCGAPIVMSPSGRAASAGATATSQAALIMQQQSQLQAANAGNAAALQQQAALLQQQQAEYQQILLGQASLYDFSAIQQYAAGQNAVAAAQAQAQAQYGALAAAAANQAGGQQYAEYAGVDLTSQQGAHGAMLNNRRLLGASRDHPYKQ</sequence>
<dbReference type="Pfam" id="PF16544">
    <property type="entry name" value="STAR_dimer"/>
    <property type="match status" value="1"/>
</dbReference>
<dbReference type="Gene3D" id="1.20.5.4010">
    <property type="match status" value="1"/>
</dbReference>
<dbReference type="InterPro" id="IPR036612">
    <property type="entry name" value="KH_dom_type_1_sf"/>
</dbReference>
<dbReference type="GO" id="GO:0010468">
    <property type="term" value="P:regulation of gene expression"/>
    <property type="evidence" value="ECO:0007669"/>
    <property type="project" value="UniProtKB-ARBA"/>
</dbReference>
<dbReference type="InterPro" id="IPR055256">
    <property type="entry name" value="KH_1_KHDC4/BBP-like"/>
</dbReference>
<dbReference type="FunFam" id="1.20.5.4010:FF:000002">
    <property type="entry name" value="Held out wings, isoform D"/>
    <property type="match status" value="1"/>
</dbReference>
<evidence type="ECO:0000313" key="5">
    <source>
        <dbReference type="EMBL" id="UMM13898.1"/>
    </source>
</evidence>
<dbReference type="PROSITE" id="PS50084">
    <property type="entry name" value="KH_TYPE_1"/>
    <property type="match status" value="1"/>
</dbReference>
<feature type="region of interest" description="Disordered" evidence="3">
    <location>
        <begin position="76"/>
        <end position="148"/>
    </location>
</feature>
<evidence type="ECO:0000256" key="1">
    <source>
        <dbReference type="ARBA" id="ARBA00022884"/>
    </source>
</evidence>
<dbReference type="CDD" id="cd22466">
    <property type="entry name" value="KH-I_HOW"/>
    <property type="match status" value="1"/>
</dbReference>
<dbReference type="Proteomes" id="UP000829354">
    <property type="component" value="Chromosome I"/>
</dbReference>
<dbReference type="FunFam" id="3.30.1370.10:FF:000028">
    <property type="entry name" value="protein quaking isoform X2"/>
    <property type="match status" value="1"/>
</dbReference>
<dbReference type="PANTHER" id="PTHR11208:SF147">
    <property type="entry name" value="RNA-BINDING PROTEIN ASD-2"/>
    <property type="match status" value="1"/>
</dbReference>
<feature type="compositionally biased region" description="Low complexity" evidence="3">
    <location>
        <begin position="32"/>
        <end position="57"/>
    </location>
</feature>
<accession>A0AAE9J478</accession>
<dbReference type="PANTHER" id="PTHR11208">
    <property type="entry name" value="RNA-BINDING PROTEIN RELATED"/>
    <property type="match status" value="1"/>
</dbReference>
<dbReference type="SUPFAM" id="SSF54791">
    <property type="entry name" value="Eukaryotic type KH-domain (KH-domain type I)"/>
    <property type="match status" value="1"/>
</dbReference>
<dbReference type="AlphaFoldDB" id="A0AAE9J478"/>
<dbReference type="GO" id="GO:0003727">
    <property type="term" value="F:single-stranded RNA binding"/>
    <property type="evidence" value="ECO:0007669"/>
    <property type="project" value="UniProtKB-ARBA"/>
</dbReference>
<feature type="domain" description="K Homology" evidence="4">
    <location>
        <begin position="213"/>
        <end position="307"/>
    </location>
</feature>
<dbReference type="InterPro" id="IPR045071">
    <property type="entry name" value="BBP-like"/>
</dbReference>
<organism evidence="5 6">
    <name type="scientific">Caenorhabditis briggsae</name>
    <dbReference type="NCBI Taxonomy" id="6238"/>
    <lineage>
        <taxon>Eukaryota</taxon>
        <taxon>Metazoa</taxon>
        <taxon>Ecdysozoa</taxon>
        <taxon>Nematoda</taxon>
        <taxon>Chromadorea</taxon>
        <taxon>Rhabditida</taxon>
        <taxon>Rhabditina</taxon>
        <taxon>Rhabditomorpha</taxon>
        <taxon>Rhabditoidea</taxon>
        <taxon>Rhabditidae</taxon>
        <taxon>Peloderinae</taxon>
        <taxon>Caenorhabditis</taxon>
    </lineage>
</organism>